<organism evidence="13 14">
    <name type="scientific">Stegastes partitus</name>
    <name type="common">bicolor damselfish</name>
    <dbReference type="NCBI Taxonomy" id="144197"/>
    <lineage>
        <taxon>Eukaryota</taxon>
        <taxon>Metazoa</taxon>
        <taxon>Chordata</taxon>
        <taxon>Craniata</taxon>
        <taxon>Vertebrata</taxon>
        <taxon>Euteleostomi</taxon>
        <taxon>Actinopterygii</taxon>
        <taxon>Neopterygii</taxon>
        <taxon>Teleostei</taxon>
        <taxon>Neoteleostei</taxon>
        <taxon>Acanthomorphata</taxon>
        <taxon>Ovalentaria</taxon>
        <taxon>Pomacentridae</taxon>
        <taxon>Stegastes</taxon>
    </lineage>
</organism>
<keyword evidence="7" id="KW-0106">Calcium</keyword>
<gene>
    <name evidence="14" type="primary">pla2g3</name>
</gene>
<dbReference type="PROSITE" id="PS00118">
    <property type="entry name" value="PA2_HIS"/>
    <property type="match status" value="1"/>
</dbReference>
<dbReference type="SUPFAM" id="SSF48619">
    <property type="entry name" value="Phospholipase A2, PLA2"/>
    <property type="match status" value="1"/>
</dbReference>
<protein>
    <recommendedName>
        <fullName evidence="3">phospholipase A2</fullName>
        <ecNumber evidence="3">3.1.1.4</ecNumber>
    </recommendedName>
</protein>
<accession>A0A9Y4KAN9</accession>
<dbReference type="GO" id="GO:0046872">
    <property type="term" value="F:metal ion binding"/>
    <property type="evidence" value="ECO:0007669"/>
    <property type="project" value="UniProtKB-KW"/>
</dbReference>
<keyword evidence="11" id="KW-0732">Signal</keyword>
<dbReference type="CDD" id="cd04704">
    <property type="entry name" value="PLA2_bee_venom_like"/>
    <property type="match status" value="1"/>
</dbReference>
<dbReference type="AlphaFoldDB" id="A0A9Y4KAN9"/>
<reference evidence="14" key="1">
    <citation type="submission" date="2025-08" db="UniProtKB">
        <authorList>
            <consortium name="RefSeq"/>
        </authorList>
    </citation>
    <scope>IDENTIFICATION</scope>
</reference>
<evidence type="ECO:0000256" key="1">
    <source>
        <dbReference type="ARBA" id="ARBA00001913"/>
    </source>
</evidence>
<dbReference type="InterPro" id="IPR036444">
    <property type="entry name" value="PLipase_A2_dom_sf"/>
</dbReference>
<dbReference type="GO" id="GO:0050482">
    <property type="term" value="P:arachidonate secretion"/>
    <property type="evidence" value="ECO:0007669"/>
    <property type="project" value="InterPro"/>
</dbReference>
<dbReference type="EC" id="3.1.1.4" evidence="3"/>
<evidence type="ECO:0000256" key="6">
    <source>
        <dbReference type="ARBA" id="ARBA00022801"/>
    </source>
</evidence>
<dbReference type="Pfam" id="PF05826">
    <property type="entry name" value="Phospholip_A2_2"/>
    <property type="match status" value="2"/>
</dbReference>
<dbReference type="PANTHER" id="PTHR12253">
    <property type="entry name" value="RH14732P"/>
    <property type="match status" value="1"/>
</dbReference>
<dbReference type="CTD" id="50487"/>
<evidence type="ECO:0000256" key="5">
    <source>
        <dbReference type="ARBA" id="ARBA00022723"/>
    </source>
</evidence>
<evidence type="ECO:0000259" key="12">
    <source>
        <dbReference type="SMART" id="SM00085"/>
    </source>
</evidence>
<keyword evidence="8" id="KW-0443">Lipid metabolism</keyword>
<feature type="region of interest" description="Disordered" evidence="10">
    <location>
        <begin position="328"/>
        <end position="370"/>
    </location>
</feature>
<evidence type="ECO:0000256" key="2">
    <source>
        <dbReference type="ARBA" id="ARBA00004613"/>
    </source>
</evidence>
<evidence type="ECO:0000256" key="4">
    <source>
        <dbReference type="ARBA" id="ARBA00022525"/>
    </source>
</evidence>
<dbReference type="RefSeq" id="XP_008285576.1">
    <property type="nucleotide sequence ID" value="XM_008287354.1"/>
</dbReference>
<dbReference type="Gene3D" id="1.20.90.10">
    <property type="entry name" value="Phospholipase A2 domain"/>
    <property type="match status" value="2"/>
</dbReference>
<comment type="cofactor">
    <cofactor evidence="1">
        <name>Ca(2+)</name>
        <dbReference type="ChEBI" id="CHEBI:29108"/>
    </cofactor>
</comment>
<dbReference type="GO" id="GO:0005576">
    <property type="term" value="C:extracellular region"/>
    <property type="evidence" value="ECO:0007669"/>
    <property type="project" value="UniProtKB-SubCell"/>
</dbReference>
<evidence type="ECO:0000313" key="13">
    <source>
        <dbReference type="Proteomes" id="UP000694891"/>
    </source>
</evidence>
<feature type="signal peptide" evidence="11">
    <location>
        <begin position="1"/>
        <end position="24"/>
    </location>
</feature>
<evidence type="ECO:0000313" key="14">
    <source>
        <dbReference type="RefSeq" id="XP_008285576.1"/>
    </source>
</evidence>
<name>A0A9Y4KAN9_9TELE</name>
<sequence>MTHAVALLLILTSSLLSCTAAAAAAPIFCTWTKVSSDKQEVHYSFLQQAATSLRLYHSVWSGRRALRSCAWSDDVAVVHNYLSLCRERTQEFSDHPKDNLDLESMFMAEEERCVSVVSPGVAGLGEQAGKRTVRSVGGLDRGEGSEVRVNRRVKRGFIVPGTLWCGSGNKAPSYSDLGVFSDTDSCCREHDQCKHTILSFHSQFGVFNTNIFTMSHCDCDNKFRSCLKEANDSIANVVGYTFFNLLKMHCFEFSHRLQCIERNWFGMCKETQMALYAEVHPPTLYESIDPTEDYMNSTDSIINTTTPAELLQSSTLDPELFPITAAASTLPTPSTSSPSASVSTITNATTSTSSGSLPERANHIESTKTPTVTRQDITEIEMSCGIYKDLDKCKEKILPLQRKYGLYNPELRTLYHCNCTTRLFQTLAKQRQVTEVQALLLGHVSQSCFQPQDCTAGNICTAVLVKAELPQMDQSSSAEVEEQHHLQAVQLKVRRPHSRTKRKDRAVRLHRVCLKLSRRRNKSRTQNAGRPAAHLPQQHVCKEEVFVEQQPCDQERSSNLDEEDQEIRQIKEEQEELCTSLDEADPEPPQIKEEQEEFCVSLDSEQLVLKQESDTFMLRAQIKRKVNRLSQDHLEIQN</sequence>
<feature type="domain" description="Phospholipase A2-like central" evidence="12">
    <location>
        <begin position="144"/>
        <end position="269"/>
    </location>
</feature>
<dbReference type="FunFam" id="1.20.90.10:FF:000002">
    <property type="entry name" value="Phospholipase A2 group III"/>
    <property type="match status" value="1"/>
</dbReference>
<proteinExistence type="predicted"/>
<evidence type="ECO:0000256" key="9">
    <source>
        <dbReference type="ARBA" id="ARBA00023157"/>
    </source>
</evidence>
<keyword evidence="6" id="KW-0378">Hydrolase</keyword>
<keyword evidence="9" id="KW-1015">Disulfide bond</keyword>
<evidence type="ECO:0000256" key="8">
    <source>
        <dbReference type="ARBA" id="ARBA00023098"/>
    </source>
</evidence>
<dbReference type="GO" id="GO:0006644">
    <property type="term" value="P:phospholipid metabolic process"/>
    <property type="evidence" value="ECO:0007669"/>
    <property type="project" value="InterPro"/>
</dbReference>
<feature type="chain" id="PRO_5041438035" description="phospholipase A2" evidence="11">
    <location>
        <begin position="25"/>
        <end position="638"/>
    </location>
</feature>
<comment type="subcellular location">
    <subcellularLocation>
        <location evidence="2">Secreted</location>
    </subcellularLocation>
</comment>
<dbReference type="InterPro" id="IPR016090">
    <property type="entry name" value="PLA2-like_dom"/>
</dbReference>
<dbReference type="GO" id="GO:0004623">
    <property type="term" value="F:phospholipase A2 activity"/>
    <property type="evidence" value="ECO:0007669"/>
    <property type="project" value="UniProtKB-EC"/>
</dbReference>
<dbReference type="InterPro" id="IPR033113">
    <property type="entry name" value="PLA2_histidine"/>
</dbReference>
<keyword evidence="4" id="KW-0964">Secreted</keyword>
<evidence type="ECO:0000256" key="11">
    <source>
        <dbReference type="SAM" id="SignalP"/>
    </source>
</evidence>
<dbReference type="Proteomes" id="UP000694891">
    <property type="component" value="Unplaced"/>
</dbReference>
<evidence type="ECO:0000256" key="3">
    <source>
        <dbReference type="ARBA" id="ARBA00013278"/>
    </source>
</evidence>
<evidence type="ECO:0000256" key="7">
    <source>
        <dbReference type="ARBA" id="ARBA00022837"/>
    </source>
</evidence>
<keyword evidence="13" id="KW-1185">Reference proteome</keyword>
<dbReference type="SMART" id="SM00085">
    <property type="entry name" value="PA2c"/>
    <property type="match status" value="1"/>
</dbReference>
<feature type="compositionally biased region" description="Low complexity" evidence="10">
    <location>
        <begin position="328"/>
        <end position="356"/>
    </location>
</feature>
<keyword evidence="5" id="KW-0479">Metal-binding</keyword>
<evidence type="ECO:0000256" key="10">
    <source>
        <dbReference type="SAM" id="MobiDB-lite"/>
    </source>
</evidence>